<dbReference type="OrthoDB" id="412787at2759"/>
<accession>S9VHW7</accession>
<dbReference type="PANTHER" id="PTHR12121:SF37">
    <property type="entry name" value="2',5'-PHOSPHODIESTERASE 12"/>
    <property type="match status" value="1"/>
</dbReference>
<comment type="caution">
    <text evidence="2">The sequence shown here is derived from an EMBL/GenBank/DDBJ whole genome shotgun (WGS) entry which is preliminary data.</text>
</comment>
<dbReference type="Pfam" id="PF03372">
    <property type="entry name" value="Exo_endo_phos"/>
    <property type="match status" value="1"/>
</dbReference>
<sequence length="655" mass="72465">MQADRKGAAKADGREAPVVHLTRHQPSTLVALHAPGSTHITLDLCLLHPHAKDASNPYVVKSMARETNEEAQKVLDRIRLLFQPPPTKGGSVHRKQKEARVSKEDLLAACPPLRVLGDPSLASANAPAREKAEEEYVVLDTSLPQSVFWKCAKVLFIGDVRNTVRYNIPTITSLVPPTAPVVGVPTVCSNVTTLFMSEKAMSYEWGLREEDGTLTVLSRDSVFTATDDLLGRSVVLRLAPDAAAGLWAEAVLAPVKPSPPPVKRWEQTREFLAAPDLRVVSYNILFEDFCTGKPFCRNRIYPFASDEVLAIDTRKVRILQELLAYHADLIGLQECGKRLFRDYLQPSLRSQGYEAVYANKSGTVQEGCAFAFRRERLELLSSESFPLSWATLEKEHPAVATVIAMSHPELREALESITSIGFIARLRERATGMEILAANTHLFYHANACHIRILQAYMLLHAIGKHLRAADGAERPVIICGDCNCTHSTGAYRLLTAGLVELDHRSWEKGKLFYWGCDRQLGYNEEEAAAVAVADVTTTNATKLKSGAAAEPAGDAAAAATAPRPPLTEYFHQSLYAPLRMTDCYDRMDPGMPWTNFTMTFREVIDYIFISSNTLDVMRTIPIPEESELAENYALPNAKYPSDHVALVADLRLKC</sequence>
<evidence type="ECO:0000259" key="1">
    <source>
        <dbReference type="Pfam" id="PF03372"/>
    </source>
</evidence>
<gene>
    <name evidence="2" type="ORF">STCU_06133</name>
</gene>
<dbReference type="InterPro" id="IPR036691">
    <property type="entry name" value="Endo/exonu/phosph_ase_sf"/>
</dbReference>
<dbReference type="GO" id="GO:0000175">
    <property type="term" value="F:3'-5'-RNA exonuclease activity"/>
    <property type="evidence" value="ECO:0007669"/>
    <property type="project" value="TreeGrafter"/>
</dbReference>
<evidence type="ECO:0000313" key="3">
    <source>
        <dbReference type="Proteomes" id="UP000015354"/>
    </source>
</evidence>
<organism evidence="2 3">
    <name type="scientific">Strigomonas culicis</name>
    <dbReference type="NCBI Taxonomy" id="28005"/>
    <lineage>
        <taxon>Eukaryota</taxon>
        <taxon>Discoba</taxon>
        <taxon>Euglenozoa</taxon>
        <taxon>Kinetoplastea</taxon>
        <taxon>Metakinetoplastina</taxon>
        <taxon>Trypanosomatida</taxon>
        <taxon>Trypanosomatidae</taxon>
        <taxon>Strigomonadinae</taxon>
        <taxon>Strigomonas</taxon>
    </lineage>
</organism>
<dbReference type="InterPro" id="IPR005135">
    <property type="entry name" value="Endo/exonuclease/phosphatase"/>
</dbReference>
<feature type="domain" description="Endonuclease/exonuclease/phosphatase" evidence="1">
    <location>
        <begin position="281"/>
        <end position="644"/>
    </location>
</feature>
<evidence type="ECO:0000313" key="2">
    <source>
        <dbReference type="EMBL" id="EPY26681.1"/>
    </source>
</evidence>
<dbReference type="AlphaFoldDB" id="S9VHW7"/>
<dbReference type="InterPro" id="IPR050410">
    <property type="entry name" value="CCR4/nocturin_mRNA_transcr"/>
</dbReference>
<dbReference type="Proteomes" id="UP000015354">
    <property type="component" value="Unassembled WGS sequence"/>
</dbReference>
<reference evidence="2 3" key="1">
    <citation type="journal article" date="2013" name="PLoS ONE">
        <title>Predicting the Proteins of Angomonas deanei, Strigomonas culicis and Their Respective Endosymbionts Reveals New Aspects of the Trypanosomatidae Family.</title>
        <authorList>
            <person name="Motta M.C."/>
            <person name="Martins A.C."/>
            <person name="de Souza S.S."/>
            <person name="Catta-Preta C.M."/>
            <person name="Silva R."/>
            <person name="Klein C.C."/>
            <person name="de Almeida L.G."/>
            <person name="de Lima Cunha O."/>
            <person name="Ciapina L.P."/>
            <person name="Brocchi M."/>
            <person name="Colabardini A.C."/>
            <person name="de Araujo Lima B."/>
            <person name="Machado C.R."/>
            <person name="de Almeida Soares C.M."/>
            <person name="Probst C.M."/>
            <person name="de Menezes C.B."/>
            <person name="Thompson C.E."/>
            <person name="Bartholomeu D.C."/>
            <person name="Gradia D.F."/>
            <person name="Pavoni D.P."/>
            <person name="Grisard E.C."/>
            <person name="Fantinatti-Garboggini F."/>
            <person name="Marchini F.K."/>
            <person name="Rodrigues-Luiz G.F."/>
            <person name="Wagner G."/>
            <person name="Goldman G.H."/>
            <person name="Fietto J.L."/>
            <person name="Elias M.C."/>
            <person name="Goldman M.H."/>
            <person name="Sagot M.F."/>
            <person name="Pereira M."/>
            <person name="Stoco P.H."/>
            <person name="de Mendonca-Neto R.P."/>
            <person name="Teixeira S.M."/>
            <person name="Maciel T.E."/>
            <person name="de Oliveira Mendes T.A."/>
            <person name="Urmenyi T.P."/>
            <person name="de Souza W."/>
            <person name="Schenkman S."/>
            <person name="de Vasconcelos A.T."/>
        </authorList>
    </citation>
    <scope>NUCLEOTIDE SEQUENCE [LARGE SCALE GENOMIC DNA]</scope>
</reference>
<proteinExistence type="predicted"/>
<keyword evidence="3" id="KW-1185">Reference proteome</keyword>
<protein>
    <submittedName>
        <fullName evidence="2">2',5'-phosphodiesterase</fullName>
    </submittedName>
</protein>
<dbReference type="EMBL" id="ATMH01006133">
    <property type="protein sequence ID" value="EPY26681.1"/>
    <property type="molecule type" value="Genomic_DNA"/>
</dbReference>
<dbReference type="PANTHER" id="PTHR12121">
    <property type="entry name" value="CARBON CATABOLITE REPRESSOR PROTEIN 4"/>
    <property type="match status" value="1"/>
</dbReference>
<dbReference type="SUPFAM" id="SSF56219">
    <property type="entry name" value="DNase I-like"/>
    <property type="match status" value="1"/>
</dbReference>
<dbReference type="Gene3D" id="3.60.10.10">
    <property type="entry name" value="Endonuclease/exonuclease/phosphatase"/>
    <property type="match status" value="1"/>
</dbReference>
<name>S9VHW7_9TRYP</name>
<dbReference type="GO" id="GO:0005739">
    <property type="term" value="C:mitochondrion"/>
    <property type="evidence" value="ECO:0007669"/>
    <property type="project" value="TreeGrafter"/>
</dbReference>
<dbReference type="GO" id="GO:0000288">
    <property type="term" value="P:nuclear-transcribed mRNA catabolic process, deadenylation-dependent decay"/>
    <property type="evidence" value="ECO:0007669"/>
    <property type="project" value="TreeGrafter"/>
</dbReference>